<keyword evidence="9 12" id="KW-0456">Lyase</keyword>
<dbReference type="InterPro" id="IPR011257">
    <property type="entry name" value="DNA_glycosylase"/>
</dbReference>
<dbReference type="RefSeq" id="WP_315340715.1">
    <property type="nucleotide sequence ID" value="NZ_JAVDZE010000001.1"/>
</dbReference>
<evidence type="ECO:0000256" key="4">
    <source>
        <dbReference type="ARBA" id="ARBA00022763"/>
    </source>
</evidence>
<dbReference type="GO" id="GO:0003677">
    <property type="term" value="F:DNA binding"/>
    <property type="evidence" value="ECO:0007669"/>
    <property type="project" value="UniProtKB-UniRule"/>
</dbReference>
<dbReference type="Gene3D" id="1.10.1670.10">
    <property type="entry name" value="Helix-hairpin-Helix base-excision DNA repair enzymes (C-terminal)"/>
    <property type="match status" value="1"/>
</dbReference>
<keyword evidence="15" id="KW-1185">Reference proteome</keyword>
<dbReference type="GO" id="GO:0006289">
    <property type="term" value="P:nucleotide-excision repair"/>
    <property type="evidence" value="ECO:0007669"/>
    <property type="project" value="TreeGrafter"/>
</dbReference>
<feature type="domain" description="HhH-GPD" evidence="13">
    <location>
        <begin position="56"/>
        <end position="206"/>
    </location>
</feature>
<dbReference type="SMART" id="SM00525">
    <property type="entry name" value="FES"/>
    <property type="match status" value="1"/>
</dbReference>
<dbReference type="CDD" id="cd00056">
    <property type="entry name" value="ENDO3c"/>
    <property type="match status" value="1"/>
</dbReference>
<reference evidence="14 15" key="1">
    <citation type="submission" date="2023-08" db="EMBL/GenBank/DDBJ databases">
        <title>Draft genome sequence of Thermococcus waiotapuensis WT1T, a thermophilic sulphur-dependent archaeon from order Thermococcales.</title>
        <authorList>
            <person name="Manners S.H."/>
            <person name="Carere C.R."/>
            <person name="Dhami M.K."/>
            <person name="Dobson R.C.J."/>
            <person name="Stott M.B."/>
        </authorList>
    </citation>
    <scope>NUCLEOTIDE SEQUENCE [LARGE SCALE GENOMIC DNA]</scope>
    <source>
        <strain evidence="14 15">WT1</strain>
    </source>
</reference>
<dbReference type="FunFam" id="1.10.340.30:FF:000001">
    <property type="entry name" value="Endonuclease III"/>
    <property type="match status" value="1"/>
</dbReference>
<evidence type="ECO:0000256" key="5">
    <source>
        <dbReference type="ARBA" id="ARBA00022801"/>
    </source>
</evidence>
<dbReference type="Pfam" id="PF00633">
    <property type="entry name" value="HHH"/>
    <property type="match status" value="1"/>
</dbReference>
<feature type="binding site" evidence="12">
    <location>
        <position position="208"/>
    </location>
    <ligand>
        <name>[4Fe-4S] cluster</name>
        <dbReference type="ChEBI" id="CHEBI:49883"/>
    </ligand>
</feature>
<dbReference type="PANTHER" id="PTHR43286:SF1">
    <property type="entry name" value="ENDONUCLEASE III-LIKE PROTEIN 1"/>
    <property type="match status" value="1"/>
</dbReference>
<proteinExistence type="inferred from homology"/>
<keyword evidence="5 12" id="KW-0378">Hydrolase</keyword>
<comment type="similarity">
    <text evidence="1 12">Belongs to the Nth/MutY family.</text>
</comment>
<feature type="binding site" evidence="12">
    <location>
        <position position="218"/>
    </location>
    <ligand>
        <name>[4Fe-4S] cluster</name>
        <dbReference type="ChEBI" id="CHEBI:49883"/>
    </ligand>
</feature>
<dbReference type="HAMAP" id="MF_00942">
    <property type="entry name" value="Nth"/>
    <property type="match status" value="1"/>
</dbReference>
<evidence type="ECO:0000256" key="3">
    <source>
        <dbReference type="ARBA" id="ARBA00022723"/>
    </source>
</evidence>
<evidence type="ECO:0000256" key="11">
    <source>
        <dbReference type="ARBA" id="ARBA00052915"/>
    </source>
</evidence>
<keyword evidence="14" id="KW-0255">Endonuclease</keyword>
<keyword evidence="14" id="KW-0540">Nuclease</keyword>
<dbReference type="Pfam" id="PF00730">
    <property type="entry name" value="HhH-GPD"/>
    <property type="match status" value="1"/>
</dbReference>
<keyword evidence="8 12" id="KW-0234">DNA repair</keyword>
<dbReference type="GO" id="GO:0141016">
    <property type="term" value="F:G/T mismatch-specific thymine-DNA glycosylase activity"/>
    <property type="evidence" value="ECO:0007669"/>
    <property type="project" value="UniProtKB-EC"/>
</dbReference>
<dbReference type="GO" id="GO:0140078">
    <property type="term" value="F:class I DNA-(apurinic or apyrimidinic site) endonuclease activity"/>
    <property type="evidence" value="ECO:0007669"/>
    <property type="project" value="UniProtKB-EC"/>
</dbReference>
<comment type="cofactor">
    <cofactor evidence="12">
        <name>[4Fe-4S] cluster</name>
        <dbReference type="ChEBI" id="CHEBI:49883"/>
    </cofactor>
    <text evidence="12">Binds 1 [4Fe-4S] cluster.</text>
</comment>
<comment type="catalytic activity">
    <reaction evidence="12">
        <text>2'-deoxyribonucleotide-(2'-deoxyribose 5'-phosphate)-2'-deoxyribonucleotide-DNA = a 3'-end 2'-deoxyribonucleotide-(2,3-dehydro-2,3-deoxyribose 5'-phosphate)-DNA + a 5'-end 5'-phospho-2'-deoxyribonucleoside-DNA + H(+)</text>
        <dbReference type="Rhea" id="RHEA:66592"/>
        <dbReference type="Rhea" id="RHEA-COMP:13180"/>
        <dbReference type="Rhea" id="RHEA-COMP:16897"/>
        <dbReference type="Rhea" id="RHEA-COMP:17067"/>
        <dbReference type="ChEBI" id="CHEBI:15378"/>
        <dbReference type="ChEBI" id="CHEBI:136412"/>
        <dbReference type="ChEBI" id="CHEBI:157695"/>
        <dbReference type="ChEBI" id="CHEBI:167181"/>
        <dbReference type="EC" id="4.2.99.18"/>
    </reaction>
</comment>
<sequence>MVTESRSLSLEGFTFDETWEEKRERAKRIVEILMEVHPREKLLIGDPYRTLIHCIISQRMRDEVTYKVWEELFRKYGDIETTAATPIEEMQEFLRKQGVGLWKTKGEWIVRASQMLLEKYNGKVPEDINELMKLPGIGRKCANIVLAYGFGKQAIPVDTHVNRISKRLGLAPPRVAPEKVEEYLAGLIPEDKWIYVNHAMVDHGRSICRPIKPKCDECQLRELCPYAKGLITDGDIKGENRSRWAERAF</sequence>
<dbReference type="GO" id="GO:0000703">
    <property type="term" value="F:oxidized pyrimidine nucleobase lesion DNA N-glycosylase activity"/>
    <property type="evidence" value="ECO:0007669"/>
    <property type="project" value="TreeGrafter"/>
</dbReference>
<keyword evidence="6 12" id="KW-0408">Iron</keyword>
<evidence type="ECO:0000256" key="1">
    <source>
        <dbReference type="ARBA" id="ARBA00008343"/>
    </source>
</evidence>
<protein>
    <recommendedName>
        <fullName evidence="12">Endonuclease III</fullName>
        <ecNumber evidence="12">4.2.99.18</ecNumber>
    </recommendedName>
    <alternativeName>
        <fullName evidence="12">DNA-(apurinic or apyrimidinic site) lyase</fullName>
    </alternativeName>
</protein>
<dbReference type="InterPro" id="IPR003265">
    <property type="entry name" value="HhH-GPD_domain"/>
</dbReference>
<dbReference type="GO" id="GO:0046872">
    <property type="term" value="F:metal ion binding"/>
    <property type="evidence" value="ECO:0007669"/>
    <property type="project" value="UniProtKB-KW"/>
</dbReference>
<evidence type="ECO:0000256" key="10">
    <source>
        <dbReference type="ARBA" id="ARBA00023295"/>
    </source>
</evidence>
<dbReference type="PANTHER" id="PTHR43286">
    <property type="entry name" value="ENDONUCLEASE III-LIKE PROTEIN 1"/>
    <property type="match status" value="1"/>
</dbReference>
<keyword evidence="3 12" id="KW-0479">Metal-binding</keyword>
<evidence type="ECO:0000256" key="8">
    <source>
        <dbReference type="ARBA" id="ARBA00023204"/>
    </source>
</evidence>
<dbReference type="PIRSF" id="PIRSF001435">
    <property type="entry name" value="Nth"/>
    <property type="match status" value="1"/>
</dbReference>
<accession>A0AAE4NU74</accession>
<comment type="caution">
    <text evidence="14">The sequence shown here is derived from an EMBL/GenBank/DDBJ whole genome shotgun (WGS) entry which is preliminary data.</text>
</comment>
<keyword evidence="4 12" id="KW-0227">DNA damage</keyword>
<dbReference type="GO" id="GO:0051539">
    <property type="term" value="F:4 iron, 4 sulfur cluster binding"/>
    <property type="evidence" value="ECO:0007669"/>
    <property type="project" value="UniProtKB-UniRule"/>
</dbReference>
<name>A0AAE4NU74_9EURY</name>
<dbReference type="InterPro" id="IPR004036">
    <property type="entry name" value="Endonuclease-III-like_CS2"/>
</dbReference>
<comment type="catalytic activity">
    <reaction evidence="11">
        <text>Hydrolyzes mismatched double-stranded DNA and polynucleotides, releasing free thymine.</text>
        <dbReference type="EC" id="3.2.2.29"/>
    </reaction>
</comment>
<evidence type="ECO:0000256" key="2">
    <source>
        <dbReference type="ARBA" id="ARBA00022485"/>
    </source>
</evidence>
<evidence type="ECO:0000313" key="14">
    <source>
        <dbReference type="EMBL" id="MDV3103720.1"/>
    </source>
</evidence>
<evidence type="ECO:0000256" key="7">
    <source>
        <dbReference type="ARBA" id="ARBA00023014"/>
    </source>
</evidence>
<feature type="binding site" evidence="12">
    <location>
        <position position="215"/>
    </location>
    <ligand>
        <name>[4Fe-4S] cluster</name>
        <dbReference type="ChEBI" id="CHEBI:49883"/>
    </ligand>
</feature>
<feature type="binding site" evidence="12">
    <location>
        <position position="224"/>
    </location>
    <ligand>
        <name>[4Fe-4S] cluster</name>
        <dbReference type="ChEBI" id="CHEBI:49883"/>
    </ligand>
</feature>
<gene>
    <name evidence="12 14" type="primary">nth</name>
    <name evidence="14" type="ORF">RBI02_04045</name>
</gene>
<keyword evidence="2 12" id="KW-0004">4Fe-4S</keyword>
<dbReference type="InterPro" id="IPR003651">
    <property type="entry name" value="Endonuclease3_FeS-loop_motif"/>
</dbReference>
<dbReference type="Gene3D" id="1.10.340.30">
    <property type="entry name" value="Hypothetical protein, domain 2"/>
    <property type="match status" value="1"/>
</dbReference>
<dbReference type="EMBL" id="JAVDZE010000001">
    <property type="protein sequence ID" value="MDV3103720.1"/>
    <property type="molecule type" value="Genomic_DNA"/>
</dbReference>
<keyword evidence="12" id="KW-0238">DNA-binding</keyword>
<dbReference type="InterPro" id="IPR000445">
    <property type="entry name" value="HhH_motif"/>
</dbReference>
<dbReference type="SMART" id="SM00478">
    <property type="entry name" value="ENDO3c"/>
    <property type="match status" value="1"/>
</dbReference>
<evidence type="ECO:0000256" key="12">
    <source>
        <dbReference type="HAMAP-Rule" id="MF_00942"/>
    </source>
</evidence>
<dbReference type="PROSITE" id="PS00764">
    <property type="entry name" value="ENDONUCLEASE_III_1"/>
    <property type="match status" value="1"/>
</dbReference>
<dbReference type="Proteomes" id="UP001245683">
    <property type="component" value="Unassembled WGS sequence"/>
</dbReference>
<comment type="function">
    <text evidence="12">DNA repair enzyme that has both DNA N-glycosylase activity and AP-lyase activity. The DNA N-glycosylase activity releases various damaged pyrimidines from DNA by cleaving the N-glycosidic bond, leaving an AP (apurinic/apyrimidinic) site. The AP-lyase activity cleaves the phosphodiester bond 3' to the AP site by a beta-elimination, leaving a 3'-terminal unsaturated sugar and a product with a terminal 5'-phosphate.</text>
</comment>
<dbReference type="InterPro" id="IPR004035">
    <property type="entry name" value="Endouclease-III_FeS-bd_BS"/>
</dbReference>
<dbReference type="PROSITE" id="PS01155">
    <property type="entry name" value="ENDONUCLEASE_III_2"/>
    <property type="match status" value="1"/>
</dbReference>
<keyword evidence="7 12" id="KW-0411">Iron-sulfur</keyword>
<evidence type="ECO:0000256" key="6">
    <source>
        <dbReference type="ARBA" id="ARBA00023004"/>
    </source>
</evidence>
<dbReference type="SUPFAM" id="SSF48150">
    <property type="entry name" value="DNA-glycosylase"/>
    <property type="match status" value="1"/>
</dbReference>
<evidence type="ECO:0000256" key="9">
    <source>
        <dbReference type="ARBA" id="ARBA00023239"/>
    </source>
</evidence>
<organism evidence="14 15">
    <name type="scientific">Thermococcus waiotapuensis</name>
    <dbReference type="NCBI Taxonomy" id="90909"/>
    <lineage>
        <taxon>Archaea</taxon>
        <taxon>Methanobacteriati</taxon>
        <taxon>Methanobacteriota</taxon>
        <taxon>Thermococci</taxon>
        <taxon>Thermococcales</taxon>
        <taxon>Thermococcaceae</taxon>
        <taxon>Thermococcus</taxon>
    </lineage>
</organism>
<keyword evidence="10 12" id="KW-0326">Glycosidase</keyword>
<evidence type="ECO:0000313" key="15">
    <source>
        <dbReference type="Proteomes" id="UP001245683"/>
    </source>
</evidence>
<dbReference type="AlphaFoldDB" id="A0AAE4NU74"/>
<evidence type="ECO:0000259" key="13">
    <source>
        <dbReference type="SMART" id="SM00478"/>
    </source>
</evidence>
<dbReference type="InterPro" id="IPR005759">
    <property type="entry name" value="Nth"/>
</dbReference>
<dbReference type="GO" id="GO:0006285">
    <property type="term" value="P:base-excision repair, AP site formation"/>
    <property type="evidence" value="ECO:0007669"/>
    <property type="project" value="TreeGrafter"/>
</dbReference>
<dbReference type="EC" id="4.2.99.18" evidence="12"/>
<dbReference type="InterPro" id="IPR023170">
    <property type="entry name" value="HhH_base_excis_C"/>
</dbReference>